<dbReference type="GO" id="GO:0005634">
    <property type="term" value="C:nucleus"/>
    <property type="evidence" value="ECO:0007669"/>
    <property type="project" value="TreeGrafter"/>
</dbReference>
<dbReference type="InterPro" id="IPR050164">
    <property type="entry name" value="Peptidase_C19"/>
</dbReference>
<dbReference type="GO" id="GO:0016579">
    <property type="term" value="P:protein deubiquitination"/>
    <property type="evidence" value="ECO:0007669"/>
    <property type="project" value="InterPro"/>
</dbReference>
<name>A0A6A6V8A9_9PLEO</name>
<gene>
    <name evidence="2" type="ORF">M011DRAFT_477987</name>
</gene>
<feature type="domain" description="USP" evidence="1">
    <location>
        <begin position="45"/>
        <end position="384"/>
    </location>
</feature>
<sequence>MAPTTRARGAASRGPLRTTAQAAYDKNILRVKKTWPVKRKNKKSRGINGSNNTCFQNTALQGILHLPRLMHWIMTHNTPARGGFMNPCRPPKDMYTLVTDGKERYITGRSCIACHLKTLIQTYWGELPVGVSDEFRGHDPEIATIEAWTRLAYRQDPIQQHDAGEHFEALVKACRECTDPDQSDPDKDQKTDHYDPTLDALLVLRLKNSNVCNGCKQPRVTHEEYWHLPVGVLRSVSAGIQQYMATEALPDYKCDKCKRTGTQLQKSFEAAPEILRVKLNIVNPVTGTKNTRNHPRLDQELDLTRYQANPAVPLKYKLVGVMAHCGPEIDTGHWISNVQGPKQVFRINEGTATASTNPNSLAQNPVIDRVADRCQAVYVTYVRVRDRQLAELLG</sequence>
<dbReference type="InterPro" id="IPR038765">
    <property type="entry name" value="Papain-like_cys_pep_sf"/>
</dbReference>
<evidence type="ECO:0000313" key="2">
    <source>
        <dbReference type="EMBL" id="KAF2746765.1"/>
    </source>
</evidence>
<protein>
    <submittedName>
        <fullName evidence="2">Cysteine proteinase</fullName>
    </submittedName>
</protein>
<dbReference type="InterPro" id="IPR001394">
    <property type="entry name" value="Peptidase_C19_UCH"/>
</dbReference>
<evidence type="ECO:0000313" key="3">
    <source>
        <dbReference type="Proteomes" id="UP000799440"/>
    </source>
</evidence>
<dbReference type="PANTHER" id="PTHR24006">
    <property type="entry name" value="UBIQUITIN CARBOXYL-TERMINAL HYDROLASE"/>
    <property type="match status" value="1"/>
</dbReference>
<dbReference type="GO" id="GO:0004843">
    <property type="term" value="F:cysteine-type deubiquitinase activity"/>
    <property type="evidence" value="ECO:0007669"/>
    <property type="project" value="InterPro"/>
</dbReference>
<dbReference type="Gene3D" id="3.90.70.10">
    <property type="entry name" value="Cysteine proteinases"/>
    <property type="match status" value="1"/>
</dbReference>
<keyword evidence="3" id="KW-1185">Reference proteome</keyword>
<dbReference type="Proteomes" id="UP000799440">
    <property type="component" value="Unassembled WGS sequence"/>
</dbReference>
<proteinExistence type="predicted"/>
<evidence type="ECO:0000259" key="1">
    <source>
        <dbReference type="PROSITE" id="PS50235"/>
    </source>
</evidence>
<dbReference type="AlphaFoldDB" id="A0A6A6V8A9"/>
<organism evidence="2 3">
    <name type="scientific">Sporormia fimetaria CBS 119925</name>
    <dbReference type="NCBI Taxonomy" id="1340428"/>
    <lineage>
        <taxon>Eukaryota</taxon>
        <taxon>Fungi</taxon>
        <taxon>Dikarya</taxon>
        <taxon>Ascomycota</taxon>
        <taxon>Pezizomycotina</taxon>
        <taxon>Dothideomycetes</taxon>
        <taxon>Pleosporomycetidae</taxon>
        <taxon>Pleosporales</taxon>
        <taxon>Sporormiaceae</taxon>
        <taxon>Sporormia</taxon>
    </lineage>
</organism>
<dbReference type="SUPFAM" id="SSF54001">
    <property type="entry name" value="Cysteine proteinases"/>
    <property type="match status" value="1"/>
</dbReference>
<reference evidence="2" key="1">
    <citation type="journal article" date="2020" name="Stud. Mycol.">
        <title>101 Dothideomycetes genomes: a test case for predicting lifestyles and emergence of pathogens.</title>
        <authorList>
            <person name="Haridas S."/>
            <person name="Albert R."/>
            <person name="Binder M."/>
            <person name="Bloem J."/>
            <person name="Labutti K."/>
            <person name="Salamov A."/>
            <person name="Andreopoulos B."/>
            <person name="Baker S."/>
            <person name="Barry K."/>
            <person name="Bills G."/>
            <person name="Bluhm B."/>
            <person name="Cannon C."/>
            <person name="Castanera R."/>
            <person name="Culley D."/>
            <person name="Daum C."/>
            <person name="Ezra D."/>
            <person name="Gonzalez J."/>
            <person name="Henrissat B."/>
            <person name="Kuo A."/>
            <person name="Liang C."/>
            <person name="Lipzen A."/>
            <person name="Lutzoni F."/>
            <person name="Magnuson J."/>
            <person name="Mondo S."/>
            <person name="Nolan M."/>
            <person name="Ohm R."/>
            <person name="Pangilinan J."/>
            <person name="Park H.-J."/>
            <person name="Ramirez L."/>
            <person name="Alfaro M."/>
            <person name="Sun H."/>
            <person name="Tritt A."/>
            <person name="Yoshinaga Y."/>
            <person name="Zwiers L.-H."/>
            <person name="Turgeon B."/>
            <person name="Goodwin S."/>
            <person name="Spatafora J."/>
            <person name="Crous P."/>
            <person name="Grigoriev I."/>
        </authorList>
    </citation>
    <scope>NUCLEOTIDE SEQUENCE</scope>
    <source>
        <strain evidence="2">CBS 119925</strain>
    </source>
</reference>
<dbReference type="EMBL" id="MU006576">
    <property type="protein sequence ID" value="KAF2746765.1"/>
    <property type="molecule type" value="Genomic_DNA"/>
</dbReference>
<dbReference type="GO" id="GO:0005829">
    <property type="term" value="C:cytosol"/>
    <property type="evidence" value="ECO:0007669"/>
    <property type="project" value="TreeGrafter"/>
</dbReference>
<dbReference type="OrthoDB" id="289038at2759"/>
<dbReference type="InterPro" id="IPR028889">
    <property type="entry name" value="USP"/>
</dbReference>
<dbReference type="PROSITE" id="PS50235">
    <property type="entry name" value="USP_3"/>
    <property type="match status" value="1"/>
</dbReference>
<dbReference type="Pfam" id="PF00443">
    <property type="entry name" value="UCH"/>
    <property type="match status" value="1"/>
</dbReference>
<accession>A0A6A6V8A9</accession>